<organism evidence="4 5">
    <name type="scientific">Skeletonema marinoi</name>
    <dbReference type="NCBI Taxonomy" id="267567"/>
    <lineage>
        <taxon>Eukaryota</taxon>
        <taxon>Sar</taxon>
        <taxon>Stramenopiles</taxon>
        <taxon>Ochrophyta</taxon>
        <taxon>Bacillariophyta</taxon>
        <taxon>Coscinodiscophyceae</taxon>
        <taxon>Thalassiosirophycidae</taxon>
        <taxon>Thalassiosirales</taxon>
        <taxon>Skeletonemataceae</taxon>
        <taxon>Skeletonema</taxon>
        <taxon>Skeletonema marinoi-dohrnii complex</taxon>
    </lineage>
</organism>
<dbReference type="InterPro" id="IPR011992">
    <property type="entry name" value="EF-hand-dom_pair"/>
</dbReference>
<proteinExistence type="predicted"/>
<gene>
    <name evidence="4" type="ORF">QTG54_012215</name>
</gene>
<keyword evidence="1" id="KW-0106">Calcium</keyword>
<dbReference type="GO" id="GO:0005509">
    <property type="term" value="F:calcium ion binding"/>
    <property type="evidence" value="ECO:0007669"/>
    <property type="project" value="InterPro"/>
</dbReference>
<dbReference type="Gene3D" id="1.10.238.10">
    <property type="entry name" value="EF-hand"/>
    <property type="match status" value="1"/>
</dbReference>
<keyword evidence="2" id="KW-0812">Transmembrane</keyword>
<dbReference type="SUPFAM" id="SSF47473">
    <property type="entry name" value="EF-hand"/>
    <property type="match status" value="1"/>
</dbReference>
<dbReference type="PROSITE" id="PS50222">
    <property type="entry name" value="EF_HAND_2"/>
    <property type="match status" value="1"/>
</dbReference>
<protein>
    <recommendedName>
        <fullName evidence="3">EF-hand domain-containing protein</fullName>
    </recommendedName>
</protein>
<reference evidence="4" key="1">
    <citation type="submission" date="2023-06" db="EMBL/GenBank/DDBJ databases">
        <title>Survivors Of The Sea: Transcriptome response of Skeletonema marinoi to long-term dormancy.</title>
        <authorList>
            <person name="Pinder M.I.M."/>
            <person name="Kourtchenko O."/>
            <person name="Robertson E.K."/>
            <person name="Larsson T."/>
            <person name="Maumus F."/>
            <person name="Osuna-Cruz C.M."/>
            <person name="Vancaester E."/>
            <person name="Stenow R."/>
            <person name="Vandepoele K."/>
            <person name="Ploug H."/>
            <person name="Bruchert V."/>
            <person name="Godhe A."/>
            <person name="Topel M."/>
        </authorList>
    </citation>
    <scope>NUCLEOTIDE SEQUENCE</scope>
    <source>
        <strain evidence="4">R05AC</strain>
    </source>
</reference>
<dbReference type="CDD" id="cd00051">
    <property type="entry name" value="EFh"/>
    <property type="match status" value="1"/>
</dbReference>
<dbReference type="Proteomes" id="UP001224775">
    <property type="component" value="Unassembled WGS sequence"/>
</dbReference>
<dbReference type="SMART" id="SM00054">
    <property type="entry name" value="EFh"/>
    <property type="match status" value="1"/>
</dbReference>
<dbReference type="Pfam" id="PF13833">
    <property type="entry name" value="EF-hand_8"/>
    <property type="match status" value="1"/>
</dbReference>
<feature type="domain" description="EF-hand" evidence="3">
    <location>
        <begin position="422"/>
        <end position="457"/>
    </location>
</feature>
<feature type="transmembrane region" description="Helical" evidence="2">
    <location>
        <begin position="329"/>
        <end position="349"/>
    </location>
</feature>
<dbReference type="AlphaFoldDB" id="A0AAD8Y0S2"/>
<dbReference type="PROSITE" id="PS00018">
    <property type="entry name" value="EF_HAND_1"/>
    <property type="match status" value="1"/>
</dbReference>
<dbReference type="EMBL" id="JATAAI010000026">
    <property type="protein sequence ID" value="KAK1737348.1"/>
    <property type="molecule type" value="Genomic_DNA"/>
</dbReference>
<keyword evidence="2" id="KW-0472">Membrane</keyword>
<dbReference type="InterPro" id="IPR002048">
    <property type="entry name" value="EF_hand_dom"/>
</dbReference>
<keyword evidence="2" id="KW-1133">Transmembrane helix</keyword>
<name>A0AAD8Y0S2_9STRA</name>
<evidence type="ECO:0000256" key="1">
    <source>
        <dbReference type="ARBA" id="ARBA00022837"/>
    </source>
</evidence>
<comment type="caution">
    <text evidence="4">The sequence shown here is derived from an EMBL/GenBank/DDBJ whole genome shotgun (WGS) entry which is preliminary data.</text>
</comment>
<dbReference type="InterPro" id="IPR018247">
    <property type="entry name" value="EF_Hand_1_Ca_BS"/>
</dbReference>
<evidence type="ECO:0000313" key="5">
    <source>
        <dbReference type="Proteomes" id="UP001224775"/>
    </source>
</evidence>
<evidence type="ECO:0000256" key="2">
    <source>
        <dbReference type="SAM" id="Phobius"/>
    </source>
</evidence>
<accession>A0AAD8Y0S2</accession>
<evidence type="ECO:0000259" key="3">
    <source>
        <dbReference type="PROSITE" id="PS50222"/>
    </source>
</evidence>
<evidence type="ECO:0000313" key="4">
    <source>
        <dbReference type="EMBL" id="KAK1737348.1"/>
    </source>
</evidence>
<keyword evidence="5" id="KW-1185">Reference proteome</keyword>
<sequence length="488" mass="54979">MPWVVRSQIRPKCVERPHRSRWTWKQYAGFWGPFVERRNTLSEDNAPRKPSFYNPVQKVGWPYTSDVFTSYRVVTIEGTRFKSSKFYFYKPAPEDFCSQTPPDMLRNTVDPNQVCGEHGNVQIIEEFGTNSDHFADSFRPLNFERLDIRQSVTLSQDKLENIKVHLYDGTINLIWVNIGPTSDESSGIPSQETRMSTVDDNAVFTYVNQPGVFTYTITETFYGAEDAYLIGVGTGASNEPGAPNFQRQSGSLSGPKIIGKDNFLPALKKAYEEHKIADTPDWVKSGQAIPSCLSEQWGSCPTDEDWCSAMDPSCNESVYQEPAASLNGFGIALTTILVVGFVSFGGYILKRYLVVSQQKRYKLHFAKVVVDRIGHIGHLSQLDPKEMEEEFKRIDGGLQGNDGMIQKDELWAWIQSGKAGTMNKQDFDALFTSMDIDGDGEVSFIEFCGFMARCGSEYDKESEALLANPRKAEQIRGITKMVSMKKVD</sequence>